<evidence type="ECO:0000313" key="1">
    <source>
        <dbReference type="EMBL" id="TCZ79376.1"/>
    </source>
</evidence>
<reference evidence="1 2" key="1">
    <citation type="submission" date="2019-03" db="EMBL/GenBank/DDBJ databases">
        <authorList>
            <person name="Kim M.K.M."/>
        </authorList>
    </citation>
    <scope>NUCLEOTIDE SEQUENCE [LARGE SCALE GENOMIC DNA]</scope>
    <source>
        <strain evidence="1 2">18JY21-1</strain>
    </source>
</reference>
<dbReference type="OrthoDB" id="80147at2"/>
<sequence length="148" mass="17112">MKYEDLMDIKNIFFLGLNEPDCNSLSLFFSRSKVCDIPEPLFIGDKSVGDSYSVDIDEKSPIIQIDFESYIGYSVLNESFTSWDDYQVFSGKSFRVYSKSRYQDFISVGTFASEDYPGPFKHYGIVCYHHIIDVVASQDPFVKEVERR</sequence>
<name>A0A4R4EH01_9BACL</name>
<dbReference type="AlphaFoldDB" id="A0A4R4EH01"/>
<proteinExistence type="predicted"/>
<gene>
    <name evidence="1" type="ORF">E0485_05810</name>
</gene>
<evidence type="ECO:0000313" key="2">
    <source>
        <dbReference type="Proteomes" id="UP000295418"/>
    </source>
</evidence>
<protein>
    <submittedName>
        <fullName evidence="1">Uncharacterized protein</fullName>
    </submittedName>
</protein>
<dbReference type="RefSeq" id="WP_132417034.1">
    <property type="nucleotide sequence ID" value="NZ_SKFG01000003.1"/>
</dbReference>
<dbReference type="Proteomes" id="UP000295418">
    <property type="component" value="Unassembled WGS sequence"/>
</dbReference>
<keyword evidence="2" id="KW-1185">Reference proteome</keyword>
<comment type="caution">
    <text evidence="1">The sequence shown here is derived from an EMBL/GenBank/DDBJ whole genome shotgun (WGS) entry which is preliminary data.</text>
</comment>
<dbReference type="EMBL" id="SKFG01000003">
    <property type="protein sequence ID" value="TCZ79376.1"/>
    <property type="molecule type" value="Genomic_DNA"/>
</dbReference>
<organism evidence="1 2">
    <name type="scientific">Paenibacillus albiflavus</name>
    <dbReference type="NCBI Taxonomy" id="2545760"/>
    <lineage>
        <taxon>Bacteria</taxon>
        <taxon>Bacillati</taxon>
        <taxon>Bacillota</taxon>
        <taxon>Bacilli</taxon>
        <taxon>Bacillales</taxon>
        <taxon>Paenibacillaceae</taxon>
        <taxon>Paenibacillus</taxon>
    </lineage>
</organism>
<accession>A0A4R4EH01</accession>